<sequence length="51" mass="6169">MVTYYSRQKVRGANNAKGNSRKTINLYIVVRWWLIRILQPKEFGYFPVFFV</sequence>
<organism evidence="1 2">
    <name type="scientific">Meloidogyne enterolobii</name>
    <name type="common">Root-knot nematode worm</name>
    <name type="synonym">Meloidogyne mayaguensis</name>
    <dbReference type="NCBI Taxonomy" id="390850"/>
    <lineage>
        <taxon>Eukaryota</taxon>
        <taxon>Metazoa</taxon>
        <taxon>Ecdysozoa</taxon>
        <taxon>Nematoda</taxon>
        <taxon>Chromadorea</taxon>
        <taxon>Rhabditida</taxon>
        <taxon>Tylenchina</taxon>
        <taxon>Tylenchomorpha</taxon>
        <taxon>Tylenchoidea</taxon>
        <taxon>Meloidogynidae</taxon>
        <taxon>Meloidogyninae</taxon>
        <taxon>Meloidogyne</taxon>
    </lineage>
</organism>
<dbReference type="EMBL" id="CAVMJV010000005">
    <property type="protein sequence ID" value="CAK5028643.1"/>
    <property type="molecule type" value="Genomic_DNA"/>
</dbReference>
<protein>
    <submittedName>
        <fullName evidence="1">Uncharacterized protein</fullName>
    </submittedName>
</protein>
<accession>A0ACB0Y2Z3</accession>
<reference evidence="1" key="1">
    <citation type="submission" date="2023-11" db="EMBL/GenBank/DDBJ databases">
        <authorList>
            <person name="Poullet M."/>
        </authorList>
    </citation>
    <scope>NUCLEOTIDE SEQUENCE</scope>
    <source>
        <strain evidence="1">E1834</strain>
    </source>
</reference>
<proteinExistence type="predicted"/>
<evidence type="ECO:0000313" key="2">
    <source>
        <dbReference type="Proteomes" id="UP001497535"/>
    </source>
</evidence>
<dbReference type="Proteomes" id="UP001497535">
    <property type="component" value="Unassembled WGS sequence"/>
</dbReference>
<gene>
    <name evidence="1" type="ORF">MENTE1834_LOCUS6667</name>
</gene>
<evidence type="ECO:0000313" key="1">
    <source>
        <dbReference type="EMBL" id="CAK5028643.1"/>
    </source>
</evidence>
<keyword evidence="2" id="KW-1185">Reference proteome</keyword>
<comment type="caution">
    <text evidence="1">The sequence shown here is derived from an EMBL/GenBank/DDBJ whole genome shotgun (WGS) entry which is preliminary data.</text>
</comment>
<name>A0ACB0Y2Z3_MELEN</name>